<keyword evidence="7" id="KW-0812">Transmembrane</keyword>
<dbReference type="SMART" id="SM00091">
    <property type="entry name" value="PAS"/>
    <property type="match status" value="1"/>
</dbReference>
<feature type="transmembrane region" description="Helical" evidence="7">
    <location>
        <begin position="55"/>
        <end position="72"/>
    </location>
</feature>
<organism evidence="11">
    <name type="scientific">hydrothermal vent metagenome</name>
    <dbReference type="NCBI Taxonomy" id="652676"/>
    <lineage>
        <taxon>unclassified sequences</taxon>
        <taxon>metagenomes</taxon>
        <taxon>ecological metagenomes</taxon>
    </lineage>
</organism>
<dbReference type="Gene3D" id="1.10.287.130">
    <property type="match status" value="1"/>
</dbReference>
<feature type="domain" description="Response regulatory" evidence="9">
    <location>
        <begin position="602"/>
        <end position="713"/>
    </location>
</feature>
<dbReference type="InterPro" id="IPR005467">
    <property type="entry name" value="His_kinase_dom"/>
</dbReference>
<dbReference type="Gene3D" id="3.30.450.20">
    <property type="entry name" value="PAS domain"/>
    <property type="match status" value="1"/>
</dbReference>
<dbReference type="PROSITE" id="PS50110">
    <property type="entry name" value="RESPONSE_REGULATORY"/>
    <property type="match status" value="1"/>
</dbReference>
<feature type="transmembrane region" description="Helical" evidence="7">
    <location>
        <begin position="21"/>
        <end position="43"/>
    </location>
</feature>
<evidence type="ECO:0008006" key="12">
    <source>
        <dbReference type="Google" id="ProtNLM"/>
    </source>
</evidence>
<dbReference type="PROSITE" id="PS50112">
    <property type="entry name" value="PAS"/>
    <property type="match status" value="1"/>
</dbReference>
<dbReference type="PROSITE" id="PS50109">
    <property type="entry name" value="HIS_KIN"/>
    <property type="match status" value="1"/>
</dbReference>
<evidence type="ECO:0000259" key="10">
    <source>
        <dbReference type="PROSITE" id="PS50112"/>
    </source>
</evidence>
<dbReference type="SUPFAM" id="SSF52172">
    <property type="entry name" value="CheY-like"/>
    <property type="match status" value="1"/>
</dbReference>
<reference evidence="11" key="1">
    <citation type="submission" date="2018-06" db="EMBL/GenBank/DDBJ databases">
        <authorList>
            <person name="Zhirakovskaya E."/>
        </authorList>
    </citation>
    <scope>NUCLEOTIDE SEQUENCE</scope>
</reference>
<dbReference type="GO" id="GO:0005524">
    <property type="term" value="F:ATP binding"/>
    <property type="evidence" value="ECO:0007669"/>
    <property type="project" value="UniProtKB-KW"/>
</dbReference>
<dbReference type="InterPro" id="IPR003594">
    <property type="entry name" value="HATPase_dom"/>
</dbReference>
<evidence type="ECO:0000256" key="3">
    <source>
        <dbReference type="ARBA" id="ARBA00022741"/>
    </source>
</evidence>
<dbReference type="SMART" id="SM00388">
    <property type="entry name" value="HisKA"/>
    <property type="match status" value="1"/>
</dbReference>
<evidence type="ECO:0000259" key="8">
    <source>
        <dbReference type="PROSITE" id="PS50109"/>
    </source>
</evidence>
<dbReference type="SUPFAM" id="SSF47384">
    <property type="entry name" value="Homodimeric domain of signal transducing histidine kinase"/>
    <property type="match status" value="1"/>
</dbReference>
<dbReference type="Pfam" id="PF00072">
    <property type="entry name" value="Response_reg"/>
    <property type="match status" value="1"/>
</dbReference>
<keyword evidence="7" id="KW-0472">Membrane</keyword>
<keyword evidence="3" id="KW-0547">Nucleotide-binding</keyword>
<dbReference type="SUPFAM" id="SSF55785">
    <property type="entry name" value="PYP-like sensor domain (PAS domain)"/>
    <property type="match status" value="1"/>
</dbReference>
<evidence type="ECO:0000256" key="5">
    <source>
        <dbReference type="ARBA" id="ARBA00022840"/>
    </source>
</evidence>
<dbReference type="Pfam" id="PF00512">
    <property type="entry name" value="HisKA"/>
    <property type="match status" value="1"/>
</dbReference>
<dbReference type="InterPro" id="IPR004358">
    <property type="entry name" value="Sig_transdc_His_kin-like_C"/>
</dbReference>
<dbReference type="InterPro" id="IPR035965">
    <property type="entry name" value="PAS-like_dom_sf"/>
</dbReference>
<dbReference type="SUPFAM" id="SSF55874">
    <property type="entry name" value="ATPase domain of HSP90 chaperone/DNA topoisomerase II/histidine kinase"/>
    <property type="match status" value="1"/>
</dbReference>
<dbReference type="CDD" id="cd00082">
    <property type="entry name" value="HisKA"/>
    <property type="match status" value="1"/>
</dbReference>
<protein>
    <recommendedName>
        <fullName evidence="12">Sensory box histidine kinase/response regulator</fullName>
    </recommendedName>
</protein>
<keyword evidence="2" id="KW-0808">Transferase</keyword>
<accession>A0A3B1D093</accession>
<evidence type="ECO:0000256" key="7">
    <source>
        <dbReference type="SAM" id="Phobius"/>
    </source>
</evidence>
<feature type="transmembrane region" description="Helical" evidence="7">
    <location>
        <begin position="84"/>
        <end position="104"/>
    </location>
</feature>
<feature type="domain" description="Histidine kinase" evidence="8">
    <location>
        <begin position="360"/>
        <end position="583"/>
    </location>
</feature>
<dbReference type="NCBIfam" id="TIGR00229">
    <property type="entry name" value="sensory_box"/>
    <property type="match status" value="1"/>
</dbReference>
<dbReference type="InterPro" id="IPR000014">
    <property type="entry name" value="PAS"/>
</dbReference>
<dbReference type="Gene3D" id="3.30.565.10">
    <property type="entry name" value="Histidine kinase-like ATPase, C-terminal domain"/>
    <property type="match status" value="1"/>
</dbReference>
<dbReference type="InterPro" id="IPR011006">
    <property type="entry name" value="CheY-like_superfamily"/>
</dbReference>
<dbReference type="PANTHER" id="PTHR43065">
    <property type="entry name" value="SENSOR HISTIDINE KINASE"/>
    <property type="match status" value="1"/>
</dbReference>
<evidence type="ECO:0000256" key="2">
    <source>
        <dbReference type="ARBA" id="ARBA00022679"/>
    </source>
</evidence>
<dbReference type="SMART" id="SM00448">
    <property type="entry name" value="REC"/>
    <property type="match status" value="1"/>
</dbReference>
<dbReference type="Gene3D" id="3.40.50.2300">
    <property type="match status" value="1"/>
</dbReference>
<dbReference type="Pfam" id="PF02518">
    <property type="entry name" value="HATPase_c"/>
    <property type="match status" value="1"/>
</dbReference>
<gene>
    <name evidence="11" type="ORF">MNBD_NITROSPIRAE03-858</name>
</gene>
<dbReference type="SMART" id="SM00387">
    <property type="entry name" value="HATPase_c"/>
    <property type="match status" value="1"/>
</dbReference>
<dbReference type="InterPro" id="IPR036890">
    <property type="entry name" value="HATPase_C_sf"/>
</dbReference>
<feature type="transmembrane region" description="Helical" evidence="7">
    <location>
        <begin position="157"/>
        <end position="177"/>
    </location>
</feature>
<feature type="domain" description="PAS" evidence="10">
    <location>
        <begin position="223"/>
        <end position="276"/>
    </location>
</feature>
<feature type="transmembrane region" description="Helical" evidence="7">
    <location>
        <begin position="110"/>
        <end position="127"/>
    </location>
</feature>
<evidence type="ECO:0000256" key="6">
    <source>
        <dbReference type="ARBA" id="ARBA00023012"/>
    </source>
</evidence>
<dbReference type="InterPro" id="IPR003661">
    <property type="entry name" value="HisK_dim/P_dom"/>
</dbReference>
<keyword evidence="7" id="KW-1133">Transmembrane helix</keyword>
<dbReference type="InterPro" id="IPR036097">
    <property type="entry name" value="HisK_dim/P_sf"/>
</dbReference>
<evidence type="ECO:0000259" key="9">
    <source>
        <dbReference type="PROSITE" id="PS50110"/>
    </source>
</evidence>
<dbReference type="InterPro" id="IPR001789">
    <property type="entry name" value="Sig_transdc_resp-reg_receiver"/>
</dbReference>
<evidence type="ECO:0000256" key="1">
    <source>
        <dbReference type="ARBA" id="ARBA00022553"/>
    </source>
</evidence>
<name>A0A3B1D093_9ZZZZ</name>
<keyword evidence="4" id="KW-0418">Kinase</keyword>
<dbReference type="CDD" id="cd00130">
    <property type="entry name" value="PAS"/>
    <property type="match status" value="1"/>
</dbReference>
<keyword evidence="5" id="KW-0067">ATP-binding</keyword>
<dbReference type="Pfam" id="PF13426">
    <property type="entry name" value="PAS_9"/>
    <property type="match status" value="1"/>
</dbReference>
<dbReference type="EMBL" id="UOGI01000056">
    <property type="protein sequence ID" value="VAX29624.1"/>
    <property type="molecule type" value="Genomic_DNA"/>
</dbReference>
<keyword evidence="1" id="KW-0597">Phosphoprotein</keyword>
<sequence>MNSNCDIMKKSTSINEQINKLVQFWFGVATFFGGFFFIALSAMDYISTPENFSLFIKYRFLGAFLFAIIFIMNRKRVNKRYQLFLIYTAVITSALIIECMILNFGGHASPYYAGFFILIMVVVGFIPMELEHSIYLSTTAFLLYTIPIFMFDKQLDLKVFFIPISFLLATFTIANVWRYLSQRRLISELSLQYDLDKEKNKFKEYSQQLEEIVQERTRDLRKSEAMLKTLFENANDGILIMDDNGIIVDANQRASEIYERNKKELIGTDIQHLGPDTDKNKLLWKERMERLLSGEPLLFETEYYGKDENKVSIEISAKAIQIDGRLLIQSFHRDLTEKKRLQAQLLHSQKMESIGTLAGGIAHDFNNILTAILGYADLILLKDTLSPEIANKVRVIETSARQASQMVSKLLSFARRGTVESVPFAINSVIEDTMSMVSRLLPRDIELRKELDNSIPPVEGDVSQIEQVLMNLIINAKDALPKGGTITITTKLVEIKHSSLDIPATIKSGEYIHIMVTDTGSGISERDLPHIFEPFYTTKEKGKGTGLGLAMVYGIIKEHGGYITVESRKGHETKFNIYLPVSKKQFFRDSTKGIEKVTGIETILVIDDEVPILQLIKEALSHNGFNVIIYDNPLHGLEFFKANRNKIDLVITDIVMPSMDGAQLIEQLRKLKPDTKIIATTGFSEDVGNVWIDGFLKKPFQSSKLLSVIRDVLDRGTRNF</sequence>
<proteinExistence type="predicted"/>
<dbReference type="PRINTS" id="PR00344">
    <property type="entry name" value="BCTRLSENSOR"/>
</dbReference>
<keyword evidence="6" id="KW-0902">Two-component regulatory system</keyword>
<dbReference type="AlphaFoldDB" id="A0A3B1D093"/>
<dbReference type="PANTHER" id="PTHR43065:SF46">
    <property type="entry name" value="C4-DICARBOXYLATE TRANSPORT SENSOR PROTEIN DCTB"/>
    <property type="match status" value="1"/>
</dbReference>
<evidence type="ECO:0000313" key="11">
    <source>
        <dbReference type="EMBL" id="VAX29624.1"/>
    </source>
</evidence>
<dbReference type="GO" id="GO:0000155">
    <property type="term" value="F:phosphorelay sensor kinase activity"/>
    <property type="evidence" value="ECO:0007669"/>
    <property type="project" value="InterPro"/>
</dbReference>
<evidence type="ECO:0000256" key="4">
    <source>
        <dbReference type="ARBA" id="ARBA00022777"/>
    </source>
</evidence>